<dbReference type="InParanoid" id="A0A409X953"/>
<name>A0A409X953_9AGAR</name>
<comment type="caution">
    <text evidence="2">The sequence shown here is derived from an EMBL/GenBank/DDBJ whole genome shotgun (WGS) entry which is preliminary data.</text>
</comment>
<gene>
    <name evidence="2" type="ORF">CVT26_015280</name>
</gene>
<dbReference type="Proteomes" id="UP000284706">
    <property type="component" value="Unassembled WGS sequence"/>
</dbReference>
<evidence type="ECO:0000313" key="2">
    <source>
        <dbReference type="EMBL" id="PPQ87260.1"/>
    </source>
</evidence>
<dbReference type="OrthoDB" id="2682806at2759"/>
<feature type="non-terminal residue" evidence="2">
    <location>
        <position position="1"/>
    </location>
</feature>
<reference evidence="2 3" key="1">
    <citation type="journal article" date="2018" name="Evol. Lett.">
        <title>Horizontal gene cluster transfer increased hallucinogenic mushroom diversity.</title>
        <authorList>
            <person name="Reynolds H.T."/>
            <person name="Vijayakumar V."/>
            <person name="Gluck-Thaler E."/>
            <person name="Korotkin H.B."/>
            <person name="Matheny P.B."/>
            <person name="Slot J.C."/>
        </authorList>
    </citation>
    <scope>NUCLEOTIDE SEQUENCE [LARGE SCALE GENOMIC DNA]</scope>
    <source>
        <strain evidence="2 3">SRW20</strain>
    </source>
</reference>
<dbReference type="STRING" id="231916.A0A409X953"/>
<evidence type="ECO:0000313" key="3">
    <source>
        <dbReference type="Proteomes" id="UP000284706"/>
    </source>
</evidence>
<dbReference type="AlphaFoldDB" id="A0A409X953"/>
<sequence length="457" mass="51994">CSFPKVKKNPYHISDEHISEAQVKKQLAAEEEERLKSGGTSLNSTSAPSFIAMGLEIEETQRRLKRLAQGVVSHLATTKEGNLTEQRNVLRTKIRVFDRLASIYMPGLPEYLESLSKNSQSTSDTTTSPTPNASGTKSHHPEDIDIWLPSRICSSHRGAVCIEGLSGIEERLRTGQCKDSLEALRQVLRLKSRMVQFKNKNVRGQRDGTRSRAVIDRVHERARATAAKYRAARQAMFDLHGKGPWEATFRVLEDGDIRSYQDPDRMRPRQGRQGIWEDDETPIDADPSTSDLSLFNEIRAKRDGTGETRRTISWIWTHAKKKHTEDGDDEILRAEWAKSRARAERAKEEVLLLKEEMNRVLKYLDWKASWWRKSASVQFDVSRELSEGIRAYALTQADVQDRLARRFKAMWEAPLNAPDDSTSENNSDEDESSDSESEVEILAREQNIVQDSDEEGA</sequence>
<feature type="region of interest" description="Disordered" evidence="1">
    <location>
        <begin position="115"/>
        <end position="142"/>
    </location>
</feature>
<keyword evidence="3" id="KW-1185">Reference proteome</keyword>
<protein>
    <submittedName>
        <fullName evidence="2">Uncharacterized protein</fullName>
    </submittedName>
</protein>
<evidence type="ECO:0000256" key="1">
    <source>
        <dbReference type="SAM" id="MobiDB-lite"/>
    </source>
</evidence>
<feature type="compositionally biased region" description="Low complexity" evidence="1">
    <location>
        <begin position="116"/>
        <end position="130"/>
    </location>
</feature>
<dbReference type="EMBL" id="NHYE01003899">
    <property type="protein sequence ID" value="PPQ87260.1"/>
    <property type="molecule type" value="Genomic_DNA"/>
</dbReference>
<feature type="compositionally biased region" description="Acidic residues" evidence="1">
    <location>
        <begin position="426"/>
        <end position="439"/>
    </location>
</feature>
<feature type="region of interest" description="Disordered" evidence="1">
    <location>
        <begin position="414"/>
        <end position="457"/>
    </location>
</feature>
<proteinExistence type="predicted"/>
<accession>A0A409X953</accession>
<organism evidence="2 3">
    <name type="scientific">Gymnopilus dilepis</name>
    <dbReference type="NCBI Taxonomy" id="231916"/>
    <lineage>
        <taxon>Eukaryota</taxon>
        <taxon>Fungi</taxon>
        <taxon>Dikarya</taxon>
        <taxon>Basidiomycota</taxon>
        <taxon>Agaricomycotina</taxon>
        <taxon>Agaricomycetes</taxon>
        <taxon>Agaricomycetidae</taxon>
        <taxon>Agaricales</taxon>
        <taxon>Agaricineae</taxon>
        <taxon>Hymenogastraceae</taxon>
        <taxon>Gymnopilus</taxon>
    </lineage>
</organism>